<evidence type="ECO:0000313" key="2">
    <source>
        <dbReference type="Proteomes" id="UP000275951"/>
    </source>
</evidence>
<protein>
    <submittedName>
        <fullName evidence="1">DUF2975 domain-containing protein</fullName>
    </submittedName>
</protein>
<dbReference type="EMBL" id="CP033905">
    <property type="protein sequence ID" value="AZR07883.1"/>
    <property type="molecule type" value="Genomic_DNA"/>
</dbReference>
<dbReference type="AlphaFoldDB" id="A0A380MCH2"/>
<reference evidence="1 2" key="1">
    <citation type="submission" date="2018-11" db="EMBL/GenBank/DDBJ databases">
        <title>Multidrug-resistant genes are associated with an 42-kb island TGI1 carrying a complex class 1 integron in a Trueperella pyogenes.</title>
        <authorList>
            <person name="Dong W."/>
        </authorList>
    </citation>
    <scope>NUCLEOTIDE SEQUENCE [LARGE SCALE GENOMIC DNA]</scope>
    <source>
        <strain evidence="1 2">TP4</strain>
    </source>
</reference>
<organism evidence="1 2">
    <name type="scientific">Trueperella pyogenes</name>
    <dbReference type="NCBI Taxonomy" id="1661"/>
    <lineage>
        <taxon>Bacteria</taxon>
        <taxon>Bacillati</taxon>
        <taxon>Actinomycetota</taxon>
        <taxon>Actinomycetes</taxon>
        <taxon>Actinomycetales</taxon>
        <taxon>Actinomycetaceae</taxon>
        <taxon>Trueperella</taxon>
    </lineage>
</organism>
<gene>
    <name evidence="1" type="ORF">EBQ10_07900</name>
</gene>
<dbReference type="RefSeq" id="WP_108726304.1">
    <property type="nucleotide sequence ID" value="NZ_CP029001.1"/>
</dbReference>
<proteinExistence type="predicted"/>
<evidence type="ECO:0000313" key="1">
    <source>
        <dbReference type="EMBL" id="AZR07883.1"/>
    </source>
</evidence>
<sequence length="196" mass="21189">MTRWEKIPLWAAVSIIWLGTSVFLLGFLDHLFALATGTHPLGAIPVSACDLSHFCMNGESAVSITWVSPKTIYWTIAYDAVVILTLATALIVGTGVIRRISRGQPFHTATLRRMSTVAGTLMGGGALTFVLNNVAFGHVTRDTTAFQEATYPDGITIAAEPDMLPGAIVFAGILALAFWVAFRQGTRMQEELDYVV</sequence>
<accession>A0A380MCH2</accession>
<name>A0A380MCH2_9ACTO</name>
<dbReference type="Proteomes" id="UP000275951">
    <property type="component" value="Chromosome"/>
</dbReference>